<reference evidence="2" key="1">
    <citation type="submission" date="2018-06" db="EMBL/GenBank/DDBJ databases">
        <authorList>
            <person name="Zhirakovskaya E."/>
        </authorList>
    </citation>
    <scope>NUCLEOTIDE SEQUENCE</scope>
</reference>
<protein>
    <submittedName>
        <fullName evidence="2">Uncharacterized protein</fullName>
    </submittedName>
</protein>
<sequence>MMYQEGDKDILMNVGKTVLVLLGVMAVAIFVANTVI</sequence>
<accession>A0A3B1A4H6</accession>
<evidence type="ECO:0000313" key="2">
    <source>
        <dbReference type="EMBL" id="VAW96470.1"/>
    </source>
</evidence>
<evidence type="ECO:0000256" key="1">
    <source>
        <dbReference type="SAM" id="Phobius"/>
    </source>
</evidence>
<dbReference type="AlphaFoldDB" id="A0A3B1A4H6"/>
<organism evidence="2">
    <name type="scientific">hydrothermal vent metagenome</name>
    <dbReference type="NCBI Taxonomy" id="652676"/>
    <lineage>
        <taxon>unclassified sequences</taxon>
        <taxon>metagenomes</taxon>
        <taxon>ecological metagenomes</taxon>
    </lineage>
</organism>
<proteinExistence type="predicted"/>
<keyword evidence="1" id="KW-0472">Membrane</keyword>
<gene>
    <name evidence="2" type="ORF">MNBD_GAMMA23-1780</name>
</gene>
<keyword evidence="1" id="KW-0812">Transmembrane</keyword>
<dbReference type="EMBL" id="UOFT01000052">
    <property type="protein sequence ID" value="VAW96470.1"/>
    <property type="molecule type" value="Genomic_DNA"/>
</dbReference>
<name>A0A3B1A4H6_9ZZZZ</name>
<feature type="transmembrane region" description="Helical" evidence="1">
    <location>
        <begin position="12"/>
        <end position="32"/>
    </location>
</feature>
<keyword evidence="1" id="KW-1133">Transmembrane helix</keyword>